<keyword evidence="4" id="KW-0812">Transmembrane</keyword>
<keyword evidence="4" id="KW-0472">Membrane</keyword>
<comment type="caution">
    <text evidence="6">The sequence shown here is derived from an EMBL/GenBank/DDBJ whole genome shotgun (WGS) entry which is preliminary data.</text>
</comment>
<evidence type="ECO:0000256" key="2">
    <source>
        <dbReference type="ARBA" id="ARBA00023016"/>
    </source>
</evidence>
<dbReference type="PROSITE" id="PS50076">
    <property type="entry name" value="DNAJ_2"/>
    <property type="match status" value="1"/>
</dbReference>
<keyword evidence="2" id="KW-0346">Stress response</keyword>
<dbReference type="GO" id="GO:0006260">
    <property type="term" value="P:DNA replication"/>
    <property type="evidence" value="ECO:0007669"/>
    <property type="project" value="UniProtKB-KW"/>
</dbReference>
<keyword evidence="3" id="KW-0175">Coiled coil</keyword>
<keyword evidence="4" id="KW-1133">Transmembrane helix</keyword>
<dbReference type="OrthoDB" id="9779889at2"/>
<gene>
    <name evidence="6" type="ORF">AF332_26590</name>
</gene>
<keyword evidence="1" id="KW-0235">DNA replication</keyword>
<dbReference type="Gene3D" id="1.10.287.110">
    <property type="entry name" value="DnaJ domain"/>
    <property type="match status" value="1"/>
</dbReference>
<accession>A0A0M0GJV2</accession>
<dbReference type="SUPFAM" id="SSF46565">
    <property type="entry name" value="Chaperone J-domain"/>
    <property type="match status" value="1"/>
</dbReference>
<sequence>MNRNFLEYTSSILFWKYYREEESYERDLKIYFAYKGLDISNFLLGGAIFGIGLLVSYLFTVLFGIQFIDGVGPVLLQVNFWIGIGISLANYLIQRSVGKKVYQRIWEQRWEARVDKIINWFKVCLHEALREALSENESVERENPEHQNEYRSYFEEKINQDNSEETEIHCILKRFNLPSDTSDMQLIKKEYRKLAKKYHPDMSTGNEDIFKQIVLDFETLKYFFDVKKAG</sequence>
<dbReference type="Pfam" id="PF00226">
    <property type="entry name" value="DnaJ"/>
    <property type="match status" value="1"/>
</dbReference>
<keyword evidence="7" id="KW-1185">Reference proteome</keyword>
<evidence type="ECO:0000256" key="1">
    <source>
        <dbReference type="ARBA" id="ARBA00022705"/>
    </source>
</evidence>
<dbReference type="RefSeq" id="WP_053437401.1">
    <property type="nucleotide sequence ID" value="NZ_LGUF01000007.1"/>
</dbReference>
<feature type="domain" description="J" evidence="5">
    <location>
        <begin position="170"/>
        <end position="230"/>
    </location>
</feature>
<protein>
    <recommendedName>
        <fullName evidence="5">J domain-containing protein</fullName>
    </recommendedName>
</protein>
<evidence type="ECO:0000259" key="5">
    <source>
        <dbReference type="PROSITE" id="PS50076"/>
    </source>
</evidence>
<dbReference type="CDD" id="cd06257">
    <property type="entry name" value="DnaJ"/>
    <property type="match status" value="1"/>
</dbReference>
<evidence type="ECO:0000313" key="7">
    <source>
        <dbReference type="Proteomes" id="UP000037109"/>
    </source>
</evidence>
<evidence type="ECO:0000256" key="4">
    <source>
        <dbReference type="SAM" id="Phobius"/>
    </source>
</evidence>
<organism evidence="6 7">
    <name type="scientific">Sporosarcina globispora</name>
    <name type="common">Bacillus globisporus</name>
    <dbReference type="NCBI Taxonomy" id="1459"/>
    <lineage>
        <taxon>Bacteria</taxon>
        <taxon>Bacillati</taxon>
        <taxon>Bacillota</taxon>
        <taxon>Bacilli</taxon>
        <taxon>Bacillales</taxon>
        <taxon>Caryophanaceae</taxon>
        <taxon>Sporosarcina</taxon>
    </lineage>
</organism>
<dbReference type="EMBL" id="LGUF01000007">
    <property type="protein sequence ID" value="KON90028.1"/>
    <property type="molecule type" value="Genomic_DNA"/>
</dbReference>
<name>A0A0M0GJV2_SPOGL</name>
<dbReference type="AlphaFoldDB" id="A0A0M0GJV2"/>
<evidence type="ECO:0000256" key="3">
    <source>
        <dbReference type="SAM" id="Coils"/>
    </source>
</evidence>
<dbReference type="InterPro" id="IPR001623">
    <property type="entry name" value="DnaJ_domain"/>
</dbReference>
<feature type="coiled-coil region" evidence="3">
    <location>
        <begin position="122"/>
        <end position="156"/>
    </location>
</feature>
<evidence type="ECO:0000313" key="6">
    <source>
        <dbReference type="EMBL" id="KON90028.1"/>
    </source>
</evidence>
<feature type="transmembrane region" description="Helical" evidence="4">
    <location>
        <begin position="74"/>
        <end position="93"/>
    </location>
</feature>
<dbReference type="InterPro" id="IPR036869">
    <property type="entry name" value="J_dom_sf"/>
</dbReference>
<feature type="transmembrane region" description="Helical" evidence="4">
    <location>
        <begin position="42"/>
        <end position="68"/>
    </location>
</feature>
<dbReference type="STRING" id="1459.AF332_26590"/>
<dbReference type="SMART" id="SM00271">
    <property type="entry name" value="DnaJ"/>
    <property type="match status" value="1"/>
</dbReference>
<reference evidence="7" key="1">
    <citation type="submission" date="2015-07" db="EMBL/GenBank/DDBJ databases">
        <title>Fjat-10036 dsm4.</title>
        <authorList>
            <person name="Liu B."/>
            <person name="Wang J."/>
            <person name="Zhu Y."/>
            <person name="Liu G."/>
            <person name="Chen Q."/>
            <person name="Chen Z."/>
            <person name="Lan J."/>
            <person name="Che J."/>
            <person name="Ge C."/>
            <person name="Shi H."/>
            <person name="Pan Z."/>
            <person name="Liu X."/>
        </authorList>
    </citation>
    <scope>NUCLEOTIDE SEQUENCE [LARGE SCALE GENOMIC DNA]</scope>
    <source>
        <strain evidence="7">DSM 4</strain>
    </source>
</reference>
<dbReference type="PATRIC" id="fig|1459.3.peg.5849"/>
<proteinExistence type="predicted"/>
<dbReference type="Proteomes" id="UP000037109">
    <property type="component" value="Unassembled WGS sequence"/>
</dbReference>